<evidence type="ECO:0000313" key="1">
    <source>
        <dbReference type="EMBL" id="CAM9573608.1"/>
    </source>
</evidence>
<gene>
    <name evidence="1" type="ORF">MRATA1EN22A_LOCUS4442</name>
</gene>
<name>A0AC59YCB3_RANTA</name>
<reference evidence="1" key="2">
    <citation type="submission" date="2025-03" db="EMBL/GenBank/DDBJ databases">
        <authorList>
            <consortium name="ELIXIR-Norway"/>
            <consortium name="Elixir Norway"/>
        </authorList>
    </citation>
    <scope>NUCLEOTIDE SEQUENCE</scope>
</reference>
<proteinExistence type="predicted"/>
<organism evidence="1 2">
    <name type="scientific">Rangifer tarandus platyrhynchus</name>
    <name type="common">Svalbard reindeer</name>
    <dbReference type="NCBI Taxonomy" id="3082113"/>
    <lineage>
        <taxon>Eukaryota</taxon>
        <taxon>Metazoa</taxon>
        <taxon>Chordata</taxon>
        <taxon>Craniata</taxon>
        <taxon>Vertebrata</taxon>
        <taxon>Euteleostomi</taxon>
        <taxon>Mammalia</taxon>
        <taxon>Eutheria</taxon>
        <taxon>Laurasiatheria</taxon>
        <taxon>Artiodactyla</taxon>
        <taxon>Ruminantia</taxon>
        <taxon>Pecora</taxon>
        <taxon>Cervidae</taxon>
        <taxon>Odocoileinae</taxon>
        <taxon>Rangifer</taxon>
    </lineage>
</organism>
<protein>
    <submittedName>
        <fullName evidence="1">Uncharacterized protein</fullName>
    </submittedName>
</protein>
<sequence>MKCLGYDWYPAVTYLHLLESKTVSYTHSSFHLHQPALLPAPHTAHSTHNMPHLPSTCPTCNTNHIHAPFHVAHTRNIHKQQTQHTYSTVHTPHMYLTRTPHTCILYTLFSQFNLPPHLFQIFLDKQPTAPKRLSFRAH</sequence>
<accession>A0AC59YCB3</accession>
<evidence type="ECO:0000313" key="2">
    <source>
        <dbReference type="Proteomes" id="UP001162501"/>
    </source>
</evidence>
<reference evidence="1" key="1">
    <citation type="submission" date="2023-05" db="EMBL/GenBank/DDBJ databases">
        <authorList>
            <consortium name="ELIXIR-Norway"/>
        </authorList>
    </citation>
    <scope>NUCLEOTIDE SEQUENCE</scope>
</reference>
<dbReference type="Proteomes" id="UP001162501">
    <property type="component" value="Chromosome 12"/>
</dbReference>
<dbReference type="EMBL" id="OX596096">
    <property type="protein sequence ID" value="CAM9573608.1"/>
    <property type="molecule type" value="Genomic_DNA"/>
</dbReference>